<evidence type="ECO:0000256" key="1">
    <source>
        <dbReference type="SAM" id="Phobius"/>
    </source>
</evidence>
<keyword evidence="1" id="KW-0812">Transmembrane</keyword>
<dbReference type="Proteomes" id="UP001596001">
    <property type="component" value="Unassembled WGS sequence"/>
</dbReference>
<organism evidence="2 3">
    <name type="scientific">Giesbergeria sinuosa</name>
    <dbReference type="NCBI Taxonomy" id="80883"/>
    <lineage>
        <taxon>Bacteria</taxon>
        <taxon>Pseudomonadati</taxon>
        <taxon>Pseudomonadota</taxon>
        <taxon>Betaproteobacteria</taxon>
        <taxon>Burkholderiales</taxon>
        <taxon>Comamonadaceae</taxon>
        <taxon>Giesbergeria</taxon>
    </lineage>
</organism>
<protein>
    <submittedName>
        <fullName evidence="2">Uncharacterized protein</fullName>
    </submittedName>
</protein>
<evidence type="ECO:0000313" key="2">
    <source>
        <dbReference type="EMBL" id="MFC4790034.1"/>
    </source>
</evidence>
<sequence>MNVEHVYRITDAGWVHCHGHQVQDVPAWPSLKHSALVVLDLDDIPTDVWRFEGKPEYASALIEKRIRTEGLVEGTAHIVIHRLVKVPRGFQVFFSAIPLDFWQRVSQWAEEQSDHCLIMTVAGLLSQGVSIGKARLLLSQRRLTCFAQTDAGMVFSSTQALGQGMSVMSGAARVLVANHSELLTRLGAGAVEWGALWSTNTTDTNDCLTILEAVLGNAPRTLPAVELSGVGERIQTVLPLLAVQSASQHALNPLLGRVAWKAERWVSVITAITAIAGVGLAGVGMLTSQKAQQQHAASQASRAELSKLQERIQSVSSVDAPKQLLPLADFARQLDEGARHDPVAFLTTLKAAAGSDIYIHRVRLELAGQSRQRSFRVDGTVAVGASASMVRWSNQMSAAGWKLKALEPANPAPGAFSYELVAMATPSGT</sequence>
<name>A0ABV9QGU9_9BURK</name>
<proteinExistence type="predicted"/>
<dbReference type="RefSeq" id="WP_382433995.1">
    <property type="nucleotide sequence ID" value="NZ_JBHSHJ010000013.1"/>
</dbReference>
<feature type="transmembrane region" description="Helical" evidence="1">
    <location>
        <begin position="265"/>
        <end position="286"/>
    </location>
</feature>
<evidence type="ECO:0000313" key="3">
    <source>
        <dbReference type="Proteomes" id="UP001596001"/>
    </source>
</evidence>
<gene>
    <name evidence="2" type="ORF">ACFO6X_13690</name>
</gene>
<accession>A0ABV9QGU9</accession>
<keyword evidence="1" id="KW-1133">Transmembrane helix</keyword>
<reference evidence="3" key="1">
    <citation type="journal article" date="2019" name="Int. J. Syst. Evol. Microbiol.">
        <title>The Global Catalogue of Microorganisms (GCM) 10K type strain sequencing project: providing services to taxonomists for standard genome sequencing and annotation.</title>
        <authorList>
            <consortium name="The Broad Institute Genomics Platform"/>
            <consortium name="The Broad Institute Genome Sequencing Center for Infectious Disease"/>
            <person name="Wu L."/>
            <person name="Ma J."/>
        </authorList>
    </citation>
    <scope>NUCLEOTIDE SEQUENCE [LARGE SCALE GENOMIC DNA]</scope>
    <source>
        <strain evidence="3">CCUG 49452</strain>
    </source>
</reference>
<keyword evidence="3" id="KW-1185">Reference proteome</keyword>
<keyword evidence="1" id="KW-0472">Membrane</keyword>
<comment type="caution">
    <text evidence="2">The sequence shown here is derived from an EMBL/GenBank/DDBJ whole genome shotgun (WGS) entry which is preliminary data.</text>
</comment>
<dbReference type="EMBL" id="JBHSHJ010000013">
    <property type="protein sequence ID" value="MFC4790034.1"/>
    <property type="molecule type" value="Genomic_DNA"/>
</dbReference>